<dbReference type="GO" id="GO:0006139">
    <property type="term" value="P:nucleobase-containing compound metabolic process"/>
    <property type="evidence" value="ECO:0007669"/>
    <property type="project" value="InterPro"/>
</dbReference>
<feature type="compositionally biased region" description="Low complexity" evidence="4">
    <location>
        <begin position="489"/>
        <end position="507"/>
    </location>
</feature>
<feature type="region of interest" description="Disordered" evidence="4">
    <location>
        <begin position="486"/>
        <end position="510"/>
    </location>
</feature>
<evidence type="ECO:0008006" key="7">
    <source>
        <dbReference type="Google" id="ProtNLM"/>
    </source>
</evidence>
<feature type="region of interest" description="Disordered" evidence="4">
    <location>
        <begin position="1397"/>
        <end position="1438"/>
    </location>
</feature>
<feature type="region of interest" description="Disordered" evidence="4">
    <location>
        <begin position="660"/>
        <end position="729"/>
    </location>
</feature>
<feature type="compositionally biased region" description="Acidic residues" evidence="4">
    <location>
        <begin position="1945"/>
        <end position="1963"/>
    </location>
</feature>
<organism evidence="5 6">
    <name type="scientific">Vitrella brassicaformis (strain CCMP3155)</name>
    <dbReference type="NCBI Taxonomy" id="1169540"/>
    <lineage>
        <taxon>Eukaryota</taxon>
        <taxon>Sar</taxon>
        <taxon>Alveolata</taxon>
        <taxon>Colpodellida</taxon>
        <taxon>Vitrellaceae</taxon>
        <taxon>Vitrella</taxon>
    </lineage>
</organism>
<feature type="compositionally biased region" description="Basic and acidic residues" evidence="4">
    <location>
        <begin position="2501"/>
        <end position="2518"/>
    </location>
</feature>
<feature type="compositionally biased region" description="Pro residues" evidence="4">
    <location>
        <begin position="1037"/>
        <end position="1048"/>
    </location>
</feature>
<gene>
    <name evidence="5" type="ORF">Vbra_9421</name>
</gene>
<feature type="region of interest" description="Disordered" evidence="4">
    <location>
        <begin position="2638"/>
        <end position="2661"/>
    </location>
</feature>
<dbReference type="Gene3D" id="3.40.50.300">
    <property type="entry name" value="P-loop containing nucleotide triphosphate hydrolases"/>
    <property type="match status" value="4"/>
</dbReference>
<sequence length="2682" mass="298345">MTEPSEDLLFEWERPGVHNAIPYYLQGDQAFETPSALSARGRLKWSPVLQRKVAGLWQLFRKNGDDKVPRDEYTRVLMMICKVLLPDFTPEQALQVVDSDWLHDSRGADALEFTRFFEAFFQLADVWTPVISDKAYSDFLTKLFKRITVRSVKKATGETIRKLPKIVVTFRRTRGASMAVDAEEPPKAEERPAAPIRRKKSFAASFKVSQEATDARQVSLMAQWDDDVALTDTTQLQHPKMGAGPDEDRTTGFAEDVEVLEYEEECVDDNEGIDPEDAVEVVWAKPEEVTPFGAAAKMLLESFRSAQTATQLPTLEEETEEDKSPDKRTQQRMPAETPAAAPAAAEAVPASAPAGPPIAVRARTSSELHAEAQELVRLAAERASDRIQSMRTASLLPSKEISPRPPAAAPAAAVGAADAAAAAEQAAAAAVAVAAAGEVQVPRRTVAYTQPAAEGSEVKKRSQTVSGALAPRTYTTYTYLDHPDEEQLDQQQQQEQQEQQAKGIEQQRSSGSVVCEVEMVVDGHKPEPRIRMSKTEVSLEQRAQLQREQEQTERAEAAAAKEGEPAARAATAAAAEVHVDFRVKDTDKKADFADLLMGSRRTVAAAGGAPRASRFVITPSQNSILNQLDIVRDSLALPHDAGVAASKAFKDTYVQAERATHDTKASVNNTNGTHRESRRRWTEFTQQQQQQQQRENGRAPSPSPAPMPMPTHREEEPTAAEEEKPPSAGTQWVRSELGDLDPQWMLNIPEDEEGKEEERAGGEVAAEPSPPPPPLQPAHASEFPPLADRPEQPATDRDLVDCAKTPQMGIVLLGVDCDAKKRVGYELAQRMGLEWINPEEIMQIALKVPKSKQTPLVSRLNEQLYRGMSVSLEDTLRLLVDFMAASPKCRTAGYVVDLPTYEGGEQELEDFLNRLRQLSIQPRLEWLSFTKDDVELPPLPTKEPAVAPEEGEAGVEGEGEQQLEGEGEGEGEKAAVGEGDETAAEAAEQPEPPGEKEGAPEETEKPPAAAAAAEGEQPAEGEREGEGGQPAEEGEEPPAPPPPPPPPQHWVDNPLLDAFPRLAVYLDYPQSDLSVYAGGLRVHEPSGQVWGKDDLTQLESRHKEKEAARKALEAAGEEVPEEELPEEEALPEPPMDEEGNLDIPGVDLINEIRPYIQPPFKKSAAQLPPMPLSSELLLPERTPGHADVEGAKKVLQKVEAAGVPCTTLSVEGRAPEELLSTLMTHIHPTKAMQRCLAPPPVAKDIEGSADVGELKELLRLNLDEKDPPRRWSPWRTVDCVAVRDKSEIREGTQENAVDYGGRVFLFSSPETMTAFKRDPRKYIDKWPQVPPTLGLAILGPPRSGKKTQANMISDMYGFQVVDLPSAIERGLERRDHYVPPTKEEIEEARRKAEEERERLEKERKKQRRGKKQQEVEPPPSEPVEEEEEPPPPDTGDFQFYPKEREAVIDGKELSSDAIVRCIACELGLFNNWKMVDTRKKQIEGIKKEIEAAKEAPEGTEPPEYPIDEETGEPIVELEGPLEWPSRGFVVCGAPMKEEEIVALEGLNIKFHRILAYKALSEEEDAPSMTDILRRRAADEHMLLEPAVEAYDAQLDALGERVVPIPLEPSIDDTFCHVRKAFDPFFIQPDDPSHVEEPIDPYAEPEEAEEEQAEEEEGEEGETVEKPPKLPLYVPWGETGLYCPVTLRNEKWLVPGKADFQVQLSHKQYRLFSEPAMKAFSLNPAAYIHTDADVPPPRLMFVGPSGCMLPSVAESLADKLKIPQMGIEQTYTQEYARLEAEHLAGVASEKERLKNQEPIVDEEGNLIIAEEGEAEGEGEEEGEPELDPEVVDSLQRSAMRNTLHAHTGALIIDGNVFAGLVNTESEEIDEENVTNNNVAAIMARAGRLPDCVVILEIDDATAIDRCLNLEQIDLEAEREKERKRQEKEAIRAEKLREREQRLAAGEEVEEEEEEADQEEEEAEEGAPKASEKAIEQFTAAKRQQEAVLALMRGSLDESRVPIFTVKTQRSHTNVMKMVEHALRPYVQHRNSLIEKHQCRSIDPLYAERLQRHGHARLSRFRKFNPTGVDRLVHPSTYEFPLLYRDRIYYVAGSFEEREASKGRIVDLLQAPDPSPVETHPAIVVMGPPLSGKSTLAAKLAEKTGAIVVTGEEVLSGALQKMDNQLALHVDNALKSGGVVGDELMVASIVRRLSEKDCLERGWILDGLPLNVKQATLLSRYRVIPHNVFVLQAGEELTFQRCQRLIADNTVGDVQDSRRVVLFQREALNAYTVRAPQVQSYYSQMYSCVSLLPGDQSLWRIYDAAMKEAESAIARRHLYHRLHANKRAAPCSGLGWTPRVIQSKVSPWRTFCPVALTVKDELVDASGDFSFAVEFKGRIFWLQSHDSQQAFLSHPSHYLSTPLPRTLPRVLPFTECQSMSIEKALRGYDPVALVDDGRLVKPLASHHIVQYGQDYWVFASHNNLQRFCQLPSRYVQKSPSLLPAKLPASQEMGHAPQVTLAHMGEEARRERAKREAQKEEEREEGDLCLGMRKLQQELGNTMAFLNVSLSEAICEALTDVGDRRPVMPHLARDAAALTYVALHLSATNPQNSPSKRKQAMEKFEQFKAQCGLPEALKRKILKRHSTTHHVIAEDTNDRALVSPRDQGESEVERDGAWTEREDRELSKLMDRFDGLFGVSQEESM</sequence>
<feature type="region of interest" description="Disordered" evidence="4">
    <location>
        <begin position="1627"/>
        <end position="1669"/>
    </location>
</feature>
<evidence type="ECO:0000256" key="4">
    <source>
        <dbReference type="SAM" id="MobiDB-lite"/>
    </source>
</evidence>
<dbReference type="Pfam" id="PF00406">
    <property type="entry name" value="ADK"/>
    <property type="match status" value="1"/>
</dbReference>
<dbReference type="Proteomes" id="UP000041254">
    <property type="component" value="Unassembled WGS sequence"/>
</dbReference>
<evidence type="ECO:0000313" key="6">
    <source>
        <dbReference type="Proteomes" id="UP000041254"/>
    </source>
</evidence>
<feature type="region of interest" description="Disordered" evidence="4">
    <location>
        <begin position="1939"/>
        <end position="1972"/>
    </location>
</feature>
<feature type="compositionally biased region" description="Basic and acidic residues" evidence="4">
    <location>
        <begin position="993"/>
        <end position="1005"/>
    </location>
</feature>
<proteinExistence type="predicted"/>
<feature type="compositionally biased region" description="Acidic residues" evidence="4">
    <location>
        <begin position="1642"/>
        <end position="1661"/>
    </location>
</feature>
<feature type="compositionally biased region" description="Low complexity" evidence="4">
    <location>
        <begin position="1006"/>
        <end position="1018"/>
    </location>
</feature>
<dbReference type="InParanoid" id="A0A0G4FQA8"/>
<dbReference type="OrthoDB" id="439792at2759"/>
<feature type="region of interest" description="Disordered" evidence="4">
    <location>
        <begin position="524"/>
        <end position="563"/>
    </location>
</feature>
<feature type="compositionally biased region" description="Basic and acidic residues" evidence="4">
    <location>
        <begin position="711"/>
        <end position="725"/>
    </location>
</feature>
<reference evidence="5 6" key="1">
    <citation type="submission" date="2014-11" db="EMBL/GenBank/DDBJ databases">
        <authorList>
            <person name="Zhu J."/>
            <person name="Qi W."/>
            <person name="Song R."/>
        </authorList>
    </citation>
    <scope>NUCLEOTIDE SEQUENCE [LARGE SCALE GENOMIC DNA]</scope>
</reference>
<keyword evidence="6" id="KW-1185">Reference proteome</keyword>
<evidence type="ECO:0000256" key="2">
    <source>
        <dbReference type="ARBA" id="ARBA00022741"/>
    </source>
</evidence>
<accession>A0A0G4FQA8</accession>
<feature type="region of interest" description="Disordered" evidence="4">
    <location>
        <begin position="1101"/>
        <end position="1139"/>
    </location>
</feature>
<feature type="compositionally biased region" description="Basic and acidic residues" evidence="4">
    <location>
        <begin position="673"/>
        <end position="682"/>
    </location>
</feature>
<feature type="region of interest" description="Disordered" evidence="4">
    <location>
        <begin position="2501"/>
        <end position="2522"/>
    </location>
</feature>
<dbReference type="EMBL" id="CDMY01000479">
    <property type="protein sequence ID" value="CEM16623.1"/>
    <property type="molecule type" value="Genomic_DNA"/>
</dbReference>
<feature type="region of interest" description="Disordered" evidence="4">
    <location>
        <begin position="308"/>
        <end position="354"/>
    </location>
</feature>
<dbReference type="GO" id="GO:0005524">
    <property type="term" value="F:ATP binding"/>
    <property type="evidence" value="ECO:0007669"/>
    <property type="project" value="InterPro"/>
</dbReference>
<feature type="region of interest" description="Disordered" evidence="4">
    <location>
        <begin position="934"/>
        <end position="1054"/>
    </location>
</feature>
<dbReference type="SUPFAM" id="SSF52540">
    <property type="entry name" value="P-loop containing nucleoside triphosphate hydrolases"/>
    <property type="match status" value="1"/>
</dbReference>
<feature type="compositionally biased region" description="Basic and acidic residues" evidence="4">
    <location>
        <begin position="2643"/>
        <end position="2661"/>
    </location>
</feature>
<feature type="compositionally biased region" description="Acidic residues" evidence="4">
    <location>
        <begin position="1115"/>
        <end position="1139"/>
    </location>
</feature>
<dbReference type="PANTHER" id="PTHR23359">
    <property type="entry name" value="NUCLEOTIDE KINASE"/>
    <property type="match status" value="1"/>
</dbReference>
<dbReference type="VEuPathDB" id="CryptoDB:Vbra_9421"/>
<evidence type="ECO:0000256" key="3">
    <source>
        <dbReference type="ARBA" id="ARBA00022777"/>
    </source>
</evidence>
<keyword evidence="2" id="KW-0547">Nucleotide-binding</keyword>
<evidence type="ECO:0000256" key="1">
    <source>
        <dbReference type="ARBA" id="ARBA00022679"/>
    </source>
</evidence>
<dbReference type="STRING" id="1169540.A0A0G4FQA8"/>
<protein>
    <recommendedName>
        <fullName evidence="7">Adenylate kinase</fullName>
    </recommendedName>
</protein>
<dbReference type="InterPro" id="IPR027417">
    <property type="entry name" value="P-loop_NTPase"/>
</dbReference>
<feature type="compositionally biased region" description="Acidic residues" evidence="4">
    <location>
        <begin position="949"/>
        <end position="969"/>
    </location>
</feature>
<feature type="compositionally biased region" description="Basic and acidic residues" evidence="4">
    <location>
        <begin position="1101"/>
        <end position="1112"/>
    </location>
</feature>
<name>A0A0G4FQA8_VITBC</name>
<dbReference type="GO" id="GO:0019205">
    <property type="term" value="F:nucleobase-containing compound kinase activity"/>
    <property type="evidence" value="ECO:0007669"/>
    <property type="project" value="InterPro"/>
</dbReference>
<evidence type="ECO:0000313" key="5">
    <source>
        <dbReference type="EMBL" id="CEM16623.1"/>
    </source>
</evidence>
<feature type="region of interest" description="Disordered" evidence="4">
    <location>
        <begin position="752"/>
        <end position="793"/>
    </location>
</feature>
<keyword evidence="3" id="KW-0418">Kinase</keyword>
<keyword evidence="1" id="KW-0808">Transferase</keyword>
<feature type="compositionally biased region" description="Low complexity" evidence="4">
    <location>
        <begin position="334"/>
        <end position="354"/>
    </location>
</feature>
<dbReference type="InterPro" id="IPR000850">
    <property type="entry name" value="Adenylat/UMP-CMP_kin"/>
</dbReference>